<name>A0A5E8ABQ4_9SPHN</name>
<accession>A0A5E8ABQ4</accession>
<organism evidence="1 2">
    <name type="scientific">Sphingomonas aurantiaca</name>
    <dbReference type="NCBI Taxonomy" id="185949"/>
    <lineage>
        <taxon>Bacteria</taxon>
        <taxon>Pseudomonadati</taxon>
        <taxon>Pseudomonadota</taxon>
        <taxon>Alphaproteobacteria</taxon>
        <taxon>Sphingomonadales</taxon>
        <taxon>Sphingomonadaceae</taxon>
        <taxon>Sphingomonas</taxon>
    </lineage>
</organism>
<dbReference type="EMBL" id="CABVLI010000044">
    <property type="protein sequence ID" value="VVT26994.1"/>
    <property type="molecule type" value="Genomic_DNA"/>
</dbReference>
<evidence type="ECO:0000313" key="1">
    <source>
        <dbReference type="EMBL" id="VVT26994.1"/>
    </source>
</evidence>
<sequence>MTGVMAMLRWRSPFGGLADAGGKRGSRTQEKVQIPLAAYKSDDAARIKMVSGSHRRVYLRLGCRAA</sequence>
<proteinExistence type="predicted"/>
<protein>
    <submittedName>
        <fullName evidence="1">Uncharacterized protein</fullName>
    </submittedName>
</protein>
<reference evidence="1 2" key="1">
    <citation type="submission" date="2019-09" db="EMBL/GenBank/DDBJ databases">
        <authorList>
            <person name="Dittami M. S."/>
        </authorList>
    </citation>
    <scope>NUCLEOTIDE SEQUENCE [LARGE SCALE GENOMIC DNA]</scope>
    <source>
        <strain evidence="1">SPHINGO391</strain>
    </source>
</reference>
<evidence type="ECO:0000313" key="2">
    <source>
        <dbReference type="Proteomes" id="UP000326857"/>
    </source>
</evidence>
<dbReference type="AlphaFoldDB" id="A0A5E8ABQ4"/>
<dbReference type="Proteomes" id="UP000326857">
    <property type="component" value="Unassembled WGS sequence"/>
</dbReference>
<gene>
    <name evidence="1" type="ORF">SPHINGO391_490249</name>
</gene>